<keyword evidence="2" id="KW-1185">Reference proteome</keyword>
<dbReference type="AlphaFoldDB" id="A0A199XQV4"/>
<evidence type="ECO:0000313" key="2">
    <source>
        <dbReference type="Proteomes" id="UP000093807"/>
    </source>
</evidence>
<evidence type="ECO:0000313" key="1">
    <source>
        <dbReference type="EMBL" id="OAZ04133.1"/>
    </source>
</evidence>
<proteinExistence type="predicted"/>
<dbReference type="EMBL" id="JMTM01000035">
    <property type="protein sequence ID" value="OAZ04133.1"/>
    <property type="molecule type" value="Genomic_DNA"/>
</dbReference>
<reference evidence="1 2" key="1">
    <citation type="submission" date="2016-06" db="EMBL/GenBank/DDBJ databases">
        <title>Draft genome sequence of Flavobacterium succinicans strain DD5b.</title>
        <authorList>
            <person name="Poehlein A."/>
            <person name="Daniel R."/>
            <person name="Simeonova D.D."/>
        </authorList>
    </citation>
    <scope>NUCLEOTIDE SEQUENCE [LARGE SCALE GENOMIC DNA]</scope>
    <source>
        <strain evidence="1 2">DD5b</strain>
    </source>
</reference>
<accession>A0A199XQV4</accession>
<sequence length="93" mass="10099">MVAQKYTALSVKPDPPETSLSPNIVNLYRTEQFEKTVSVAAPTDKKLLSILTVLVLEIVLQPPLKVVVITSPFLSCGPETATGSYLNRAEPET</sequence>
<dbReference type="Proteomes" id="UP000093807">
    <property type="component" value="Unassembled WGS sequence"/>
</dbReference>
<name>A0A199XQV4_9FLAO</name>
<gene>
    <name evidence="1" type="ORF">FLB_11260</name>
</gene>
<organism evidence="1 2">
    <name type="scientific">Flavobacterium succinicans</name>
    <dbReference type="NCBI Taxonomy" id="29536"/>
    <lineage>
        <taxon>Bacteria</taxon>
        <taxon>Pseudomonadati</taxon>
        <taxon>Bacteroidota</taxon>
        <taxon>Flavobacteriia</taxon>
        <taxon>Flavobacteriales</taxon>
        <taxon>Flavobacteriaceae</taxon>
        <taxon>Flavobacterium</taxon>
    </lineage>
</organism>
<comment type="caution">
    <text evidence="1">The sequence shown here is derived from an EMBL/GenBank/DDBJ whole genome shotgun (WGS) entry which is preliminary data.</text>
</comment>
<protein>
    <submittedName>
        <fullName evidence="1">Uncharacterized protein</fullName>
    </submittedName>
</protein>